<evidence type="ECO:0000256" key="4">
    <source>
        <dbReference type="ARBA" id="ARBA00022833"/>
    </source>
</evidence>
<reference evidence="8" key="1">
    <citation type="submission" date="2021-03" db="EMBL/GenBank/DDBJ databases">
        <title>Assistant Professor.</title>
        <authorList>
            <person name="Huq M.A."/>
        </authorList>
    </citation>
    <scope>NUCLEOTIDE SEQUENCE [LARGE SCALE GENOMIC DNA]</scope>
    <source>
        <strain evidence="8">MAH-28</strain>
    </source>
</reference>
<evidence type="ECO:0000259" key="6">
    <source>
        <dbReference type="PROSITE" id="PS50249"/>
    </source>
</evidence>
<comment type="caution">
    <text evidence="7">The sequence shown here is derived from an EMBL/GenBank/DDBJ whole genome shotgun (WGS) entry which is preliminary data.</text>
</comment>
<evidence type="ECO:0000256" key="2">
    <source>
        <dbReference type="ARBA" id="ARBA00022723"/>
    </source>
</evidence>
<evidence type="ECO:0000313" key="8">
    <source>
        <dbReference type="Proteomes" id="UP000679126"/>
    </source>
</evidence>
<dbReference type="Pfam" id="PF04002">
    <property type="entry name" value="RadC"/>
    <property type="match status" value="1"/>
</dbReference>
<dbReference type="CDD" id="cd08071">
    <property type="entry name" value="MPN_DUF2466"/>
    <property type="match status" value="1"/>
</dbReference>
<protein>
    <recommendedName>
        <fullName evidence="6">MPN domain-containing protein</fullName>
    </recommendedName>
</protein>
<keyword evidence="2" id="KW-0479">Metal-binding</keyword>
<evidence type="ECO:0000313" key="7">
    <source>
        <dbReference type="EMBL" id="MBO9154078.1"/>
    </source>
</evidence>
<dbReference type="InterPro" id="IPR025657">
    <property type="entry name" value="RadC_JAB"/>
</dbReference>
<accession>A0ABS3YH98</accession>
<name>A0ABS3YH98_9BACT</name>
<keyword evidence="3" id="KW-0378">Hydrolase</keyword>
<sequence>MEIRLGKLQKTKIKAHQDVYEIMRMVLLRGQKIDRNREHLWVIGLSADNTILLVELVSMGSVTRTIAEPMEIFSLALQKRSVKIILVHNHPSGSLKPSAADKDMTDRMIQVGRIVHVPVFDHYIISEQGYFSFKEDGLLDDLEKSLKYVPEYEQVAREVEVSREAWRRSGKREQAREMARTMKADGYRMEEIMKLTGLSKAAVQRLKPTLRRI</sequence>
<keyword evidence="4" id="KW-0862">Zinc</keyword>
<dbReference type="PANTHER" id="PTHR30471">
    <property type="entry name" value="DNA REPAIR PROTEIN RADC"/>
    <property type="match status" value="1"/>
</dbReference>
<proteinExistence type="predicted"/>
<evidence type="ECO:0000256" key="5">
    <source>
        <dbReference type="ARBA" id="ARBA00023049"/>
    </source>
</evidence>
<keyword evidence="5" id="KW-0482">Metalloprotease</keyword>
<dbReference type="RefSeq" id="WP_209147198.1">
    <property type="nucleotide sequence ID" value="NZ_JAGHKP010000003.1"/>
</dbReference>
<keyword evidence="1" id="KW-0645">Protease</keyword>
<dbReference type="PROSITE" id="PS01302">
    <property type="entry name" value="UPF0758"/>
    <property type="match status" value="1"/>
</dbReference>
<dbReference type="InterPro" id="IPR037518">
    <property type="entry name" value="MPN"/>
</dbReference>
<feature type="domain" description="MPN" evidence="6">
    <location>
        <begin position="13"/>
        <end position="139"/>
    </location>
</feature>
<gene>
    <name evidence="7" type="ORF">J7I43_17755</name>
</gene>
<evidence type="ECO:0000256" key="3">
    <source>
        <dbReference type="ARBA" id="ARBA00022801"/>
    </source>
</evidence>
<dbReference type="EMBL" id="JAGHKP010000003">
    <property type="protein sequence ID" value="MBO9154078.1"/>
    <property type="molecule type" value="Genomic_DNA"/>
</dbReference>
<organism evidence="7 8">
    <name type="scientific">Chitinophaga chungangae</name>
    <dbReference type="NCBI Taxonomy" id="2821488"/>
    <lineage>
        <taxon>Bacteria</taxon>
        <taxon>Pseudomonadati</taxon>
        <taxon>Bacteroidota</taxon>
        <taxon>Chitinophagia</taxon>
        <taxon>Chitinophagales</taxon>
        <taxon>Chitinophagaceae</taxon>
        <taxon>Chitinophaga</taxon>
    </lineage>
</organism>
<dbReference type="SUPFAM" id="SSF102712">
    <property type="entry name" value="JAB1/MPN domain"/>
    <property type="match status" value="1"/>
</dbReference>
<keyword evidence="8" id="KW-1185">Reference proteome</keyword>
<dbReference type="InterPro" id="IPR001405">
    <property type="entry name" value="UPF0758"/>
</dbReference>
<dbReference type="Gene3D" id="3.40.140.10">
    <property type="entry name" value="Cytidine Deaminase, domain 2"/>
    <property type="match status" value="1"/>
</dbReference>
<dbReference type="PANTHER" id="PTHR30471:SF3">
    <property type="entry name" value="UPF0758 PROTEIN YEES-RELATED"/>
    <property type="match status" value="1"/>
</dbReference>
<evidence type="ECO:0000256" key="1">
    <source>
        <dbReference type="ARBA" id="ARBA00022670"/>
    </source>
</evidence>
<dbReference type="InterPro" id="IPR020891">
    <property type="entry name" value="UPF0758_CS"/>
</dbReference>
<dbReference type="PROSITE" id="PS50249">
    <property type="entry name" value="MPN"/>
    <property type="match status" value="1"/>
</dbReference>
<dbReference type="Proteomes" id="UP000679126">
    <property type="component" value="Unassembled WGS sequence"/>
</dbReference>